<reference evidence="3" key="1">
    <citation type="submission" date="2017-02" db="UniProtKB">
        <authorList>
            <consortium name="WormBaseParasite"/>
        </authorList>
    </citation>
    <scope>IDENTIFICATION</scope>
</reference>
<dbReference type="STRING" id="27835.A0A0N4YUN3"/>
<dbReference type="Gene3D" id="3.60.10.10">
    <property type="entry name" value="Endonuclease/exonuclease/phosphatase"/>
    <property type="match status" value="1"/>
</dbReference>
<gene>
    <name evidence="1" type="ORF">NBR_LOCUS20958</name>
</gene>
<sequence length="213" mass="23906">MNFDDVIRSVPEGDFLTVAGELNGHVQTDRRGLERVHEGRGIGCKNEDGEQIIDLGDAHVLAFCGTFFARRESQKVTYSSGGRRTEIDHILILIHKQALKTVKDVTVLPDEDVTTQHKSLVSDLSITLPPKQKGLAKAVVTKAKNAEMHGLYEKLEEPQAEKFALCLAEAQHRARDPRRVKSRWEEFFKGILNEEFPREHIPEAAPVEGPVHL</sequence>
<dbReference type="Proteomes" id="UP000271162">
    <property type="component" value="Unassembled WGS sequence"/>
</dbReference>
<proteinExistence type="predicted"/>
<name>A0A0N4YUN3_NIPBR</name>
<dbReference type="PANTHER" id="PTHR23227">
    <property type="entry name" value="BUCENTAUR RELATED"/>
    <property type="match status" value="1"/>
</dbReference>
<dbReference type="WBParaSite" id="NBR_0002095501-mRNA-1">
    <property type="protein sequence ID" value="NBR_0002095501-mRNA-1"/>
    <property type="gene ID" value="NBR_0002095501"/>
</dbReference>
<dbReference type="InterPro" id="IPR027124">
    <property type="entry name" value="Swc5/CFDP1/2"/>
</dbReference>
<evidence type="ECO:0000313" key="1">
    <source>
        <dbReference type="EMBL" id="VDL84696.1"/>
    </source>
</evidence>
<dbReference type="AlphaFoldDB" id="A0A0N4YUN3"/>
<organism evidence="3">
    <name type="scientific">Nippostrongylus brasiliensis</name>
    <name type="common">Rat hookworm</name>
    <dbReference type="NCBI Taxonomy" id="27835"/>
    <lineage>
        <taxon>Eukaryota</taxon>
        <taxon>Metazoa</taxon>
        <taxon>Ecdysozoa</taxon>
        <taxon>Nematoda</taxon>
        <taxon>Chromadorea</taxon>
        <taxon>Rhabditida</taxon>
        <taxon>Rhabditina</taxon>
        <taxon>Rhabditomorpha</taxon>
        <taxon>Strongyloidea</taxon>
        <taxon>Heligmosomidae</taxon>
        <taxon>Nippostrongylus</taxon>
    </lineage>
</organism>
<keyword evidence="2" id="KW-1185">Reference proteome</keyword>
<reference evidence="1 2" key="2">
    <citation type="submission" date="2018-11" db="EMBL/GenBank/DDBJ databases">
        <authorList>
            <consortium name="Pathogen Informatics"/>
        </authorList>
    </citation>
    <scope>NUCLEOTIDE SEQUENCE [LARGE SCALE GENOMIC DNA]</scope>
</reference>
<dbReference type="InterPro" id="IPR036691">
    <property type="entry name" value="Endo/exonu/phosph_ase_sf"/>
</dbReference>
<dbReference type="EMBL" id="UYSL01025728">
    <property type="protein sequence ID" value="VDL84696.1"/>
    <property type="molecule type" value="Genomic_DNA"/>
</dbReference>
<dbReference type="PANTHER" id="PTHR23227:SF83">
    <property type="entry name" value="ENDONUCLEASE_EXONUCLEASE_PHOSPHATASE DOMAIN-CONTAINING PROTEIN"/>
    <property type="match status" value="1"/>
</dbReference>
<evidence type="ECO:0000313" key="3">
    <source>
        <dbReference type="WBParaSite" id="NBR_0002095501-mRNA-1"/>
    </source>
</evidence>
<protein>
    <submittedName>
        <fullName evidence="3">Protein Abitram</fullName>
    </submittedName>
</protein>
<accession>A0A0N4YUN3</accession>
<evidence type="ECO:0000313" key="2">
    <source>
        <dbReference type="Proteomes" id="UP000271162"/>
    </source>
</evidence>